<dbReference type="Pfam" id="PF00027">
    <property type="entry name" value="cNMP_binding"/>
    <property type="match status" value="1"/>
</dbReference>
<gene>
    <name evidence="2" type="ORF">PCOR1329_LOCUS70771</name>
</gene>
<dbReference type="EMBL" id="CAUYUJ010019370">
    <property type="protein sequence ID" value="CAK0890574.1"/>
    <property type="molecule type" value="Genomic_DNA"/>
</dbReference>
<dbReference type="SUPFAM" id="SSF51206">
    <property type="entry name" value="cAMP-binding domain-like"/>
    <property type="match status" value="1"/>
</dbReference>
<dbReference type="SMART" id="SM00100">
    <property type="entry name" value="cNMP"/>
    <property type="match status" value="1"/>
</dbReference>
<comment type="caution">
    <text evidence="2">The sequence shown here is derived from an EMBL/GenBank/DDBJ whole genome shotgun (WGS) entry which is preliminary data.</text>
</comment>
<dbReference type="PROSITE" id="PS50042">
    <property type="entry name" value="CNMP_BINDING_3"/>
    <property type="match status" value="1"/>
</dbReference>
<dbReference type="PANTHER" id="PTHR23011:SF28">
    <property type="entry name" value="CYCLIC NUCLEOTIDE-BINDING DOMAIN CONTAINING PROTEIN"/>
    <property type="match status" value="1"/>
</dbReference>
<feature type="domain" description="Cyclic nucleotide-binding" evidence="1">
    <location>
        <begin position="28"/>
        <end position="139"/>
    </location>
</feature>
<dbReference type="InterPro" id="IPR000595">
    <property type="entry name" value="cNMP-bd_dom"/>
</dbReference>
<evidence type="ECO:0000313" key="3">
    <source>
        <dbReference type="Proteomes" id="UP001189429"/>
    </source>
</evidence>
<organism evidence="2 3">
    <name type="scientific">Prorocentrum cordatum</name>
    <dbReference type="NCBI Taxonomy" id="2364126"/>
    <lineage>
        <taxon>Eukaryota</taxon>
        <taxon>Sar</taxon>
        <taxon>Alveolata</taxon>
        <taxon>Dinophyceae</taxon>
        <taxon>Prorocentrales</taxon>
        <taxon>Prorocentraceae</taxon>
        <taxon>Prorocentrum</taxon>
    </lineage>
</organism>
<dbReference type="PANTHER" id="PTHR23011">
    <property type="entry name" value="CYCLIC NUCLEOTIDE-BINDING DOMAIN CONTAINING PROTEIN"/>
    <property type="match status" value="1"/>
</dbReference>
<sequence>MTGSLESLGFGGGRRYAENRKFVDSLRLFDALTSRQKDCFAEEVFAEVFETPGDRVVTQGETSSAIHFVKSGELQAFSGGTVTTLGKHEGGKQVAKFKAGESFGEHSMLYKEPHQNTVITMTKCELLVIGRESMIKVLGNDYKDFLERNFLSAGLRKSQEISHLNFEQQKALMEIMTVKKLPPNDRVESGLRFAIVVVAIVLREQLGASLTLLARRVRCGSAASQVRAASWTPHEAPRAGAAPRGRLAGAPRAWGARRSLATLQARAASWRRVQDWRLVGAW</sequence>
<proteinExistence type="predicted"/>
<dbReference type="Gene3D" id="2.60.120.10">
    <property type="entry name" value="Jelly Rolls"/>
    <property type="match status" value="1"/>
</dbReference>
<dbReference type="CDD" id="cd00038">
    <property type="entry name" value="CAP_ED"/>
    <property type="match status" value="1"/>
</dbReference>
<keyword evidence="3" id="KW-1185">Reference proteome</keyword>
<protein>
    <recommendedName>
        <fullName evidence="1">Cyclic nucleotide-binding domain-containing protein</fullName>
    </recommendedName>
</protein>
<name>A0ABN9WWF5_9DINO</name>
<dbReference type="InterPro" id="IPR014710">
    <property type="entry name" value="RmlC-like_jellyroll"/>
</dbReference>
<evidence type="ECO:0000313" key="2">
    <source>
        <dbReference type="EMBL" id="CAK0890574.1"/>
    </source>
</evidence>
<evidence type="ECO:0000259" key="1">
    <source>
        <dbReference type="PROSITE" id="PS50042"/>
    </source>
</evidence>
<dbReference type="InterPro" id="IPR018490">
    <property type="entry name" value="cNMP-bd_dom_sf"/>
</dbReference>
<reference evidence="2" key="1">
    <citation type="submission" date="2023-10" db="EMBL/GenBank/DDBJ databases">
        <authorList>
            <person name="Chen Y."/>
            <person name="Shah S."/>
            <person name="Dougan E. K."/>
            <person name="Thang M."/>
            <person name="Chan C."/>
        </authorList>
    </citation>
    <scope>NUCLEOTIDE SEQUENCE [LARGE SCALE GENOMIC DNA]</scope>
</reference>
<dbReference type="Proteomes" id="UP001189429">
    <property type="component" value="Unassembled WGS sequence"/>
</dbReference>
<accession>A0ABN9WWF5</accession>